<keyword evidence="6" id="KW-0408">Iron</keyword>
<evidence type="ECO:0000256" key="5">
    <source>
        <dbReference type="ARBA" id="ARBA00023002"/>
    </source>
</evidence>
<proteinExistence type="inferred from homology"/>
<reference evidence="9" key="1">
    <citation type="submission" date="2023-06" db="EMBL/GenBank/DDBJ databases">
        <title>Genome-scale phylogeny and comparative genomics of the fungal order Sordariales.</title>
        <authorList>
            <consortium name="Lawrence Berkeley National Laboratory"/>
            <person name="Hensen N."/>
            <person name="Bonometti L."/>
            <person name="Westerberg I."/>
            <person name="Brannstrom I.O."/>
            <person name="Guillou S."/>
            <person name="Cros-Aarteil S."/>
            <person name="Calhoun S."/>
            <person name="Haridas S."/>
            <person name="Kuo A."/>
            <person name="Mondo S."/>
            <person name="Pangilinan J."/>
            <person name="Riley R."/>
            <person name="LaButti K."/>
            <person name="Andreopoulos B."/>
            <person name="Lipzen A."/>
            <person name="Chen C."/>
            <person name="Yanf M."/>
            <person name="Daum C."/>
            <person name="Ng V."/>
            <person name="Clum A."/>
            <person name="Steindorff A."/>
            <person name="Ohm R."/>
            <person name="Martin F."/>
            <person name="Silar P."/>
            <person name="Natvig D."/>
            <person name="Lalanne C."/>
            <person name="Gautier V."/>
            <person name="Ament-velasquez S.L."/>
            <person name="Kruys A."/>
            <person name="Hutchinson M.I."/>
            <person name="Powell A.J."/>
            <person name="Barry K."/>
            <person name="Miller A.N."/>
            <person name="Grigoriev I.V."/>
            <person name="Debuchy R."/>
            <person name="Gladieux P."/>
            <person name="Thoren M.H."/>
            <person name="Johannesson H."/>
        </authorList>
    </citation>
    <scope>NUCLEOTIDE SEQUENCE</scope>
    <source>
        <strain evidence="9">SMH3187-1</strain>
    </source>
</reference>
<keyword evidence="2" id="KW-0575">Peroxidase</keyword>
<dbReference type="PANTHER" id="PTHR33577">
    <property type="entry name" value="STERIGMATOCYSTIN BIOSYNTHESIS PEROXIDASE STCC-RELATED"/>
    <property type="match status" value="1"/>
</dbReference>
<organism evidence="9 10">
    <name type="scientific">Schizothecium vesticola</name>
    <dbReference type="NCBI Taxonomy" id="314040"/>
    <lineage>
        <taxon>Eukaryota</taxon>
        <taxon>Fungi</taxon>
        <taxon>Dikarya</taxon>
        <taxon>Ascomycota</taxon>
        <taxon>Pezizomycotina</taxon>
        <taxon>Sordariomycetes</taxon>
        <taxon>Sordariomycetidae</taxon>
        <taxon>Sordariales</taxon>
        <taxon>Schizotheciaceae</taxon>
        <taxon>Schizothecium</taxon>
    </lineage>
</organism>
<dbReference type="GO" id="GO:0004601">
    <property type="term" value="F:peroxidase activity"/>
    <property type="evidence" value="ECO:0007669"/>
    <property type="project" value="UniProtKB-KW"/>
</dbReference>
<feature type="domain" description="Heme haloperoxidase family profile" evidence="8">
    <location>
        <begin position="1"/>
        <end position="194"/>
    </location>
</feature>
<name>A0AA40K8V3_9PEZI</name>
<comment type="caution">
    <text evidence="9">The sequence shown here is derived from an EMBL/GenBank/DDBJ whole genome shotgun (WGS) entry which is preliminary data.</text>
</comment>
<protein>
    <submittedName>
        <fullName evidence="9">Chloroperoxidase</fullName>
    </submittedName>
</protein>
<dbReference type="InterPro" id="IPR036851">
    <property type="entry name" value="Chloroperoxidase-like_sf"/>
</dbReference>
<dbReference type="InterPro" id="IPR000028">
    <property type="entry name" value="Chloroperoxidase"/>
</dbReference>
<dbReference type="SUPFAM" id="SSF47571">
    <property type="entry name" value="Cloroperoxidase"/>
    <property type="match status" value="1"/>
</dbReference>
<evidence type="ECO:0000256" key="6">
    <source>
        <dbReference type="ARBA" id="ARBA00023004"/>
    </source>
</evidence>
<keyword evidence="3" id="KW-0349">Heme</keyword>
<dbReference type="PROSITE" id="PS51405">
    <property type="entry name" value="HEME_HALOPEROXIDASE"/>
    <property type="match status" value="1"/>
</dbReference>
<comment type="cofactor">
    <cofactor evidence="1">
        <name>heme b</name>
        <dbReference type="ChEBI" id="CHEBI:60344"/>
    </cofactor>
</comment>
<gene>
    <name evidence="9" type="ORF">B0T18DRAFT_437553</name>
</gene>
<dbReference type="Proteomes" id="UP001172155">
    <property type="component" value="Unassembled WGS sequence"/>
</dbReference>
<keyword evidence="10" id="KW-1185">Reference proteome</keyword>
<dbReference type="Pfam" id="PF01328">
    <property type="entry name" value="Peroxidase_2"/>
    <property type="match status" value="1"/>
</dbReference>
<dbReference type="EMBL" id="JAUKUD010000003">
    <property type="protein sequence ID" value="KAK0750329.1"/>
    <property type="molecule type" value="Genomic_DNA"/>
</dbReference>
<evidence type="ECO:0000256" key="2">
    <source>
        <dbReference type="ARBA" id="ARBA00022559"/>
    </source>
</evidence>
<dbReference type="GO" id="GO:0046872">
    <property type="term" value="F:metal ion binding"/>
    <property type="evidence" value="ECO:0007669"/>
    <property type="project" value="UniProtKB-KW"/>
</dbReference>
<evidence type="ECO:0000256" key="3">
    <source>
        <dbReference type="ARBA" id="ARBA00022617"/>
    </source>
</evidence>
<dbReference type="Gene3D" id="1.10.489.10">
    <property type="entry name" value="Chloroperoxidase-like"/>
    <property type="match status" value="1"/>
</dbReference>
<evidence type="ECO:0000259" key="8">
    <source>
        <dbReference type="PROSITE" id="PS51405"/>
    </source>
</evidence>
<dbReference type="AlphaFoldDB" id="A0AA40K8V3"/>
<dbReference type="PANTHER" id="PTHR33577:SF7">
    <property type="entry name" value="HEME HALOPEROXIDASE FAMILY PROFILE DOMAIN-CONTAINING PROTEIN"/>
    <property type="match status" value="1"/>
</dbReference>
<comment type="similarity">
    <text evidence="7">Belongs to the chloroperoxidase family.</text>
</comment>
<evidence type="ECO:0000256" key="4">
    <source>
        <dbReference type="ARBA" id="ARBA00022723"/>
    </source>
</evidence>
<keyword evidence="5" id="KW-0560">Oxidoreductase</keyword>
<evidence type="ECO:0000313" key="9">
    <source>
        <dbReference type="EMBL" id="KAK0750329.1"/>
    </source>
</evidence>
<accession>A0AA40K8V3</accession>
<keyword evidence="4" id="KW-0479">Metal-binding</keyword>
<evidence type="ECO:0000256" key="7">
    <source>
        <dbReference type="ARBA" id="ARBA00025795"/>
    </source>
</evidence>
<evidence type="ECO:0000313" key="10">
    <source>
        <dbReference type="Proteomes" id="UP001172155"/>
    </source>
</evidence>
<sequence>MLARAPCPMLNSLANHGFLPHHGRNLSRTVIATTLFDALHVNRTLGEQLFDFGLLTSPHGPNATAWSLDDLGVHNILEHDGSLSRSDPYFGSPSTFHQSVFNETKGYWGLGDVVDVAMAADARAGRIRESRRTNPTFKLSQLGRECAFGESVAYGGGVANRTWVECFFGIPRHFGWKRPEAMVVMGTIGISMGVTPPREEEMRPAGSRSWL</sequence>
<evidence type="ECO:0000256" key="1">
    <source>
        <dbReference type="ARBA" id="ARBA00001970"/>
    </source>
</evidence>